<dbReference type="EMBL" id="KI632224">
    <property type="protein sequence ID" value="EYU21172.1"/>
    <property type="molecule type" value="Genomic_DNA"/>
</dbReference>
<protein>
    <recommendedName>
        <fullName evidence="7">Disease resistance N-terminal domain-containing protein</fullName>
    </recommendedName>
</protein>
<dbReference type="InterPro" id="IPR041118">
    <property type="entry name" value="Rx_N"/>
</dbReference>
<keyword evidence="4" id="KW-0547">Nucleotide-binding</keyword>
<evidence type="ECO:0000259" key="7">
    <source>
        <dbReference type="Pfam" id="PF18052"/>
    </source>
</evidence>
<feature type="domain" description="Disease resistance N-terminal" evidence="7">
    <location>
        <begin position="5"/>
        <end position="90"/>
    </location>
</feature>
<keyword evidence="6" id="KW-0067">ATP-binding</keyword>
<sequence length="144" mass="16360">MADAAVGFLLENLQQLLVHHVQLIRGAKKEVEKLESDLQVFKDFLNEYSSKKRRKDDSLQTVVRQIRDVVYEAEDVIDAFVTQAAVVKSENYFLRAFKEPVNLHKIARKVKSVRAKVTDIYGGKNRIEFASCLPAGVGVHEESE</sequence>
<dbReference type="PANTHER" id="PTHR19338">
    <property type="entry name" value="TRANSLOCASE OF INNER MITOCHONDRIAL MEMBRANE 13 HOMOLOG"/>
    <property type="match status" value="1"/>
</dbReference>
<dbReference type="GO" id="GO:0006952">
    <property type="term" value="P:defense response"/>
    <property type="evidence" value="ECO:0007669"/>
    <property type="project" value="UniProtKB-KW"/>
</dbReference>
<reference evidence="8 9" key="1">
    <citation type="journal article" date="2013" name="Proc. Natl. Acad. Sci. U.S.A.">
        <title>Fine-scale variation in meiotic recombination in Mimulus inferred from population shotgun sequencing.</title>
        <authorList>
            <person name="Hellsten U."/>
            <person name="Wright K.M."/>
            <person name="Jenkins J."/>
            <person name="Shu S."/>
            <person name="Yuan Y."/>
            <person name="Wessler S.R."/>
            <person name="Schmutz J."/>
            <person name="Willis J.H."/>
            <person name="Rokhsar D.S."/>
        </authorList>
    </citation>
    <scope>NUCLEOTIDE SEQUENCE [LARGE SCALE GENOMIC DNA]</scope>
    <source>
        <strain evidence="9">cv. DUN x IM62</strain>
    </source>
</reference>
<evidence type="ECO:0000256" key="2">
    <source>
        <dbReference type="ARBA" id="ARBA00022614"/>
    </source>
</evidence>
<evidence type="ECO:0000256" key="1">
    <source>
        <dbReference type="ARBA" id="ARBA00008894"/>
    </source>
</evidence>
<evidence type="ECO:0000256" key="4">
    <source>
        <dbReference type="ARBA" id="ARBA00022741"/>
    </source>
</evidence>
<keyword evidence="3" id="KW-0677">Repeat</keyword>
<dbReference type="Proteomes" id="UP000030748">
    <property type="component" value="Unassembled WGS sequence"/>
</dbReference>
<comment type="similarity">
    <text evidence="1">Belongs to the disease resistance NB-LRR family.</text>
</comment>
<accession>A0A022PXU6</accession>
<gene>
    <name evidence="8" type="ORF">MIMGU_mgv1a020876mg</name>
</gene>
<evidence type="ECO:0000256" key="6">
    <source>
        <dbReference type="ARBA" id="ARBA00022840"/>
    </source>
</evidence>
<keyword evidence="2" id="KW-0433">Leucine-rich repeat</keyword>
<dbReference type="PANTHER" id="PTHR19338:SF73">
    <property type="entry name" value="DISEASE RESISTANCE PROTEIN RGA2-LIKE"/>
    <property type="match status" value="1"/>
</dbReference>
<dbReference type="Gene3D" id="1.20.5.4130">
    <property type="match status" value="1"/>
</dbReference>
<evidence type="ECO:0000256" key="5">
    <source>
        <dbReference type="ARBA" id="ARBA00022821"/>
    </source>
</evidence>
<proteinExistence type="inferred from homology"/>
<evidence type="ECO:0000313" key="8">
    <source>
        <dbReference type="EMBL" id="EYU21172.1"/>
    </source>
</evidence>
<name>A0A022PXU6_ERYGU</name>
<dbReference type="STRING" id="4155.A0A022PXU6"/>
<evidence type="ECO:0000256" key="3">
    <source>
        <dbReference type="ARBA" id="ARBA00022737"/>
    </source>
</evidence>
<keyword evidence="5" id="KW-0611">Plant defense</keyword>
<keyword evidence="9" id="KW-1185">Reference proteome</keyword>
<dbReference type="InterPro" id="IPR038005">
    <property type="entry name" value="RX-like_CC"/>
</dbReference>
<organism evidence="8 9">
    <name type="scientific">Erythranthe guttata</name>
    <name type="common">Yellow monkey flower</name>
    <name type="synonym">Mimulus guttatus</name>
    <dbReference type="NCBI Taxonomy" id="4155"/>
    <lineage>
        <taxon>Eukaryota</taxon>
        <taxon>Viridiplantae</taxon>
        <taxon>Streptophyta</taxon>
        <taxon>Embryophyta</taxon>
        <taxon>Tracheophyta</taxon>
        <taxon>Spermatophyta</taxon>
        <taxon>Magnoliopsida</taxon>
        <taxon>eudicotyledons</taxon>
        <taxon>Gunneridae</taxon>
        <taxon>Pentapetalae</taxon>
        <taxon>asterids</taxon>
        <taxon>lamiids</taxon>
        <taxon>Lamiales</taxon>
        <taxon>Phrymaceae</taxon>
        <taxon>Erythranthe</taxon>
    </lineage>
</organism>
<dbReference type="AlphaFoldDB" id="A0A022PXU6"/>
<dbReference type="CDD" id="cd14798">
    <property type="entry name" value="RX-CC_like"/>
    <property type="match status" value="1"/>
</dbReference>
<evidence type="ECO:0000313" key="9">
    <source>
        <dbReference type="Proteomes" id="UP000030748"/>
    </source>
</evidence>
<dbReference type="Pfam" id="PF18052">
    <property type="entry name" value="Rx_N"/>
    <property type="match status" value="1"/>
</dbReference>
<dbReference type="GO" id="GO:0005524">
    <property type="term" value="F:ATP binding"/>
    <property type="evidence" value="ECO:0007669"/>
    <property type="project" value="UniProtKB-KW"/>
</dbReference>
<feature type="non-terminal residue" evidence="8">
    <location>
        <position position="144"/>
    </location>
</feature>